<name>A0A8S9SEQ0_BRACR</name>
<gene>
    <name evidence="2" type="ORF">F2Q69_00033184</name>
</gene>
<proteinExistence type="predicted"/>
<evidence type="ECO:0000256" key="1">
    <source>
        <dbReference type="SAM" id="MobiDB-lite"/>
    </source>
</evidence>
<organism evidence="2 3">
    <name type="scientific">Brassica cretica</name>
    <name type="common">Mustard</name>
    <dbReference type="NCBI Taxonomy" id="69181"/>
    <lineage>
        <taxon>Eukaryota</taxon>
        <taxon>Viridiplantae</taxon>
        <taxon>Streptophyta</taxon>
        <taxon>Embryophyta</taxon>
        <taxon>Tracheophyta</taxon>
        <taxon>Spermatophyta</taxon>
        <taxon>Magnoliopsida</taxon>
        <taxon>eudicotyledons</taxon>
        <taxon>Gunneridae</taxon>
        <taxon>Pentapetalae</taxon>
        <taxon>rosids</taxon>
        <taxon>malvids</taxon>
        <taxon>Brassicales</taxon>
        <taxon>Brassicaceae</taxon>
        <taxon>Brassiceae</taxon>
        <taxon>Brassica</taxon>
    </lineage>
</organism>
<evidence type="ECO:0000313" key="3">
    <source>
        <dbReference type="Proteomes" id="UP000712600"/>
    </source>
</evidence>
<comment type="caution">
    <text evidence="2">The sequence shown here is derived from an EMBL/GenBank/DDBJ whole genome shotgun (WGS) entry which is preliminary data.</text>
</comment>
<evidence type="ECO:0000313" key="2">
    <source>
        <dbReference type="EMBL" id="KAF3599768.1"/>
    </source>
</evidence>
<accession>A0A8S9SEQ0</accession>
<reference evidence="2" key="1">
    <citation type="submission" date="2019-12" db="EMBL/GenBank/DDBJ databases">
        <title>Genome sequencing and annotation of Brassica cretica.</title>
        <authorList>
            <person name="Studholme D.J."/>
            <person name="Sarris P."/>
        </authorList>
    </citation>
    <scope>NUCLEOTIDE SEQUENCE</scope>
    <source>
        <strain evidence="2">PFS-109/04</strain>
        <tissue evidence="2">Leaf</tissue>
    </source>
</reference>
<protein>
    <submittedName>
        <fullName evidence="2">Uncharacterized protein</fullName>
    </submittedName>
</protein>
<dbReference type="EMBL" id="QGKX02000004">
    <property type="protein sequence ID" value="KAF3599768.1"/>
    <property type="molecule type" value="Genomic_DNA"/>
</dbReference>
<feature type="compositionally biased region" description="Polar residues" evidence="1">
    <location>
        <begin position="45"/>
        <end position="65"/>
    </location>
</feature>
<feature type="region of interest" description="Disordered" evidence="1">
    <location>
        <begin position="45"/>
        <end position="75"/>
    </location>
</feature>
<dbReference type="AlphaFoldDB" id="A0A8S9SEQ0"/>
<dbReference type="Proteomes" id="UP000712600">
    <property type="component" value="Unassembled WGS sequence"/>
</dbReference>
<sequence>MSKRRREDIARVIDLGTRRAQGRREIERKRAEMSIALLLPSPVMTQKPSSITTPPRGFGSSSSRLFQGRRGRKRSGCGGPFVWSVVIRFPGDRGLHRSVDAGFISEGWRLRQLRRRRSSFRDVKSGALHVLSSGEAKGKSVVFLRRLSKVFSGAKSEMISRGR</sequence>